<evidence type="ECO:0000313" key="2">
    <source>
        <dbReference type="EMBL" id="KGN47517.1"/>
    </source>
</evidence>
<reference evidence="2 3" key="3">
    <citation type="journal article" date="2010" name="BMC Genomics">
        <title>Transcriptome sequencing and comparative analysis of cucumber flowers with different sex types.</title>
        <authorList>
            <person name="Guo S."/>
            <person name="Zheng Y."/>
            <person name="Joung J.G."/>
            <person name="Liu S."/>
            <person name="Zhang Z."/>
            <person name="Crasta O.R."/>
            <person name="Sobral B.W."/>
            <person name="Xu Y."/>
            <person name="Huang S."/>
            <person name="Fei Z."/>
        </authorList>
    </citation>
    <scope>NUCLEOTIDE SEQUENCE [LARGE SCALE GENOMIC DNA]</scope>
    <source>
        <strain evidence="3">cv. 9930</strain>
    </source>
</reference>
<keyword evidence="1" id="KW-0472">Membrane</keyword>
<name>A0A0A0KGP8_CUCSA</name>
<feature type="transmembrane region" description="Helical" evidence="1">
    <location>
        <begin position="76"/>
        <end position="97"/>
    </location>
</feature>
<feature type="transmembrane region" description="Helical" evidence="1">
    <location>
        <begin position="109"/>
        <end position="132"/>
    </location>
</feature>
<keyword evidence="3" id="KW-1185">Reference proteome</keyword>
<evidence type="ECO:0000256" key="1">
    <source>
        <dbReference type="SAM" id="Phobius"/>
    </source>
</evidence>
<keyword evidence="1" id="KW-0812">Transmembrane</keyword>
<organism evidence="2 3">
    <name type="scientific">Cucumis sativus</name>
    <name type="common">Cucumber</name>
    <dbReference type="NCBI Taxonomy" id="3659"/>
    <lineage>
        <taxon>Eukaryota</taxon>
        <taxon>Viridiplantae</taxon>
        <taxon>Streptophyta</taxon>
        <taxon>Embryophyta</taxon>
        <taxon>Tracheophyta</taxon>
        <taxon>Spermatophyta</taxon>
        <taxon>Magnoliopsida</taxon>
        <taxon>eudicotyledons</taxon>
        <taxon>Gunneridae</taxon>
        <taxon>Pentapetalae</taxon>
        <taxon>rosids</taxon>
        <taxon>fabids</taxon>
        <taxon>Cucurbitales</taxon>
        <taxon>Cucurbitaceae</taxon>
        <taxon>Benincaseae</taxon>
        <taxon>Cucumis</taxon>
    </lineage>
</organism>
<dbReference type="Proteomes" id="UP000029981">
    <property type="component" value="Chromosome 6"/>
</dbReference>
<dbReference type="AlphaFoldDB" id="A0A0A0KGP8"/>
<keyword evidence="1" id="KW-1133">Transmembrane helix</keyword>
<protein>
    <submittedName>
        <fullName evidence="2">Uncharacterized protein</fullName>
    </submittedName>
</protein>
<proteinExistence type="predicted"/>
<dbReference type="Gramene" id="KGN47517">
    <property type="protein sequence ID" value="KGN47517"/>
    <property type="gene ID" value="Csa_6G355120"/>
</dbReference>
<accession>A0A0A0KGP8</accession>
<evidence type="ECO:0000313" key="3">
    <source>
        <dbReference type="Proteomes" id="UP000029981"/>
    </source>
</evidence>
<reference evidence="2 3" key="4">
    <citation type="journal article" date="2011" name="BMC Genomics">
        <title>RNA-Seq improves annotation of protein-coding genes in the cucumber genome.</title>
        <authorList>
            <person name="Li Z."/>
            <person name="Zhang Z."/>
            <person name="Yan P."/>
            <person name="Huang S."/>
            <person name="Fei Z."/>
            <person name="Lin K."/>
        </authorList>
    </citation>
    <scope>NUCLEOTIDE SEQUENCE [LARGE SCALE GENOMIC DNA]</scope>
    <source>
        <strain evidence="3">cv. 9930</strain>
    </source>
</reference>
<reference evidence="2 3" key="2">
    <citation type="journal article" date="2009" name="PLoS ONE">
        <title>An integrated genetic and cytogenetic map of the cucumber genome.</title>
        <authorList>
            <person name="Ren Y."/>
            <person name="Zhang Z."/>
            <person name="Liu J."/>
            <person name="Staub J.E."/>
            <person name="Han Y."/>
            <person name="Cheng Z."/>
            <person name="Li X."/>
            <person name="Lu J."/>
            <person name="Miao H."/>
            <person name="Kang H."/>
            <person name="Xie B."/>
            <person name="Gu X."/>
            <person name="Wang X."/>
            <person name="Du Y."/>
            <person name="Jin W."/>
            <person name="Huang S."/>
        </authorList>
    </citation>
    <scope>NUCLEOTIDE SEQUENCE [LARGE SCALE GENOMIC DNA]</scope>
    <source>
        <strain evidence="3">cv. 9930</strain>
    </source>
</reference>
<reference evidence="2 3" key="1">
    <citation type="journal article" date="2009" name="Nat. Genet.">
        <title>The genome of the cucumber, Cucumis sativus L.</title>
        <authorList>
            <person name="Huang S."/>
            <person name="Li R."/>
            <person name="Zhang Z."/>
            <person name="Li L."/>
            <person name="Gu X."/>
            <person name="Fan W."/>
            <person name="Lucas W.J."/>
            <person name="Wang X."/>
            <person name="Xie B."/>
            <person name="Ni P."/>
            <person name="Ren Y."/>
            <person name="Zhu H."/>
            <person name="Li J."/>
            <person name="Lin K."/>
            <person name="Jin W."/>
            <person name="Fei Z."/>
            <person name="Li G."/>
            <person name="Staub J."/>
            <person name="Kilian A."/>
            <person name="van der Vossen E.A."/>
            <person name="Wu Y."/>
            <person name="Guo J."/>
            <person name="He J."/>
            <person name="Jia Z."/>
            <person name="Ren Y."/>
            <person name="Tian G."/>
            <person name="Lu Y."/>
            <person name="Ruan J."/>
            <person name="Qian W."/>
            <person name="Wang M."/>
            <person name="Huang Q."/>
            <person name="Li B."/>
            <person name="Xuan Z."/>
            <person name="Cao J."/>
            <person name="Asan"/>
            <person name="Wu Z."/>
            <person name="Zhang J."/>
            <person name="Cai Q."/>
            <person name="Bai Y."/>
            <person name="Zhao B."/>
            <person name="Han Y."/>
            <person name="Li Y."/>
            <person name="Li X."/>
            <person name="Wang S."/>
            <person name="Shi Q."/>
            <person name="Liu S."/>
            <person name="Cho W.K."/>
            <person name="Kim J.Y."/>
            <person name="Xu Y."/>
            <person name="Heller-Uszynska K."/>
            <person name="Miao H."/>
            <person name="Cheng Z."/>
            <person name="Zhang S."/>
            <person name="Wu J."/>
            <person name="Yang Y."/>
            <person name="Kang H."/>
            <person name="Li M."/>
            <person name="Liang H."/>
            <person name="Ren X."/>
            <person name="Shi Z."/>
            <person name="Wen M."/>
            <person name="Jian M."/>
            <person name="Yang H."/>
            <person name="Zhang G."/>
            <person name="Yang Z."/>
            <person name="Chen R."/>
            <person name="Liu S."/>
            <person name="Li J."/>
            <person name="Ma L."/>
            <person name="Liu H."/>
            <person name="Zhou Y."/>
            <person name="Zhao J."/>
            <person name="Fang X."/>
            <person name="Li G."/>
            <person name="Fang L."/>
            <person name="Li Y."/>
            <person name="Liu D."/>
            <person name="Zheng H."/>
            <person name="Zhang Y."/>
            <person name="Qin N."/>
            <person name="Li Z."/>
            <person name="Yang G."/>
            <person name="Yang S."/>
            <person name="Bolund L."/>
            <person name="Kristiansen K."/>
            <person name="Zheng H."/>
            <person name="Li S."/>
            <person name="Zhang X."/>
            <person name="Yang H."/>
            <person name="Wang J."/>
            <person name="Sun R."/>
            <person name="Zhang B."/>
            <person name="Jiang S."/>
            <person name="Wang J."/>
            <person name="Du Y."/>
            <person name="Li S."/>
        </authorList>
    </citation>
    <scope>NUCLEOTIDE SEQUENCE [LARGE SCALE GENOMIC DNA]</scope>
    <source>
        <strain evidence="3">cv. 9930</strain>
    </source>
</reference>
<dbReference type="EMBL" id="CM002927">
    <property type="protein sequence ID" value="KGN47517.1"/>
    <property type="molecule type" value="Genomic_DNA"/>
</dbReference>
<sequence>MAPTVGIWGILWMMGWDSRSRETRLCSANFRPSISSSFSLLFKLPKNHLPRCPHPSVPTTGPDDTFFLKLSLKFPFISPVAASGTLNFLVRFYVLIFRIAGLGGIDKSVFPRVLLLLLFFIRYVYEIFLFFIR</sequence>
<gene>
    <name evidence="2" type="ORF">Csa_6G355120</name>
</gene>